<dbReference type="GO" id="GO:0005886">
    <property type="term" value="C:plasma membrane"/>
    <property type="evidence" value="ECO:0007669"/>
    <property type="project" value="UniProtKB-SubCell"/>
</dbReference>
<dbReference type="FunFam" id="3.40.50.300:FF:000094">
    <property type="entry name" value="GTPase Era"/>
    <property type="match status" value="1"/>
</dbReference>
<dbReference type="PANTHER" id="PTHR42698">
    <property type="entry name" value="GTPASE ERA"/>
    <property type="match status" value="1"/>
</dbReference>
<evidence type="ECO:0000313" key="12">
    <source>
        <dbReference type="Proteomes" id="UP000226442"/>
    </source>
</evidence>
<feature type="region of interest" description="G4" evidence="7">
    <location>
        <begin position="140"/>
        <end position="143"/>
    </location>
</feature>
<dbReference type="InterPro" id="IPR006073">
    <property type="entry name" value="GTP-bd"/>
</dbReference>
<dbReference type="GO" id="GO:0000028">
    <property type="term" value="P:ribosomal small subunit assembly"/>
    <property type="evidence" value="ECO:0007669"/>
    <property type="project" value="TreeGrafter"/>
</dbReference>
<dbReference type="Gene3D" id="3.30.300.20">
    <property type="match status" value="1"/>
</dbReference>
<dbReference type="Gene3D" id="3.40.50.300">
    <property type="entry name" value="P-loop containing nucleotide triphosphate hydrolases"/>
    <property type="match status" value="1"/>
</dbReference>
<evidence type="ECO:0000256" key="4">
    <source>
        <dbReference type="ARBA" id="ARBA00022884"/>
    </source>
</evidence>
<sequence>MEDSKIIDLSEIMSVPVAPAGYKSGFVAIVGRPNVGKSTLMNLLVGQKIAITSPVSQTTRNRLRGILTTDEAQIIFVDTPGIHKPHHQLGKVLVQNARTAIRSVDLVLFVVDGSVESGGGDRYIVEILSNTEVPVILGLNKLDEQPPDCVLIDRTYEQIVNPQWPVVKFSALTGEGVESLQKLLVEHLDVGPYYYPPDLVTDQPERFIMGELIREQILLQTREEVPHSVAIAIEVVEEEPKITRILASINVERDSQKGILIGKSGTMLKSIGSAAREQIQKLIEGKVYLELFVKVQPKWRQSRTRLAELGYRVEE</sequence>
<dbReference type="InterPro" id="IPR005662">
    <property type="entry name" value="GTPase_Era-like"/>
</dbReference>
<comment type="similarity">
    <text evidence="1 6 7 8">Belongs to the TRAFAC class TrmE-Era-EngA-EngB-Septin-like GTPase superfamily. Era GTPase family.</text>
</comment>
<proteinExistence type="inferred from homology"/>
<feature type="binding site" evidence="6">
    <location>
        <begin position="140"/>
        <end position="143"/>
    </location>
    <ligand>
        <name>GTP</name>
        <dbReference type="ChEBI" id="CHEBI:37565"/>
    </ligand>
</feature>
<dbReference type="OrthoDB" id="9805918at2"/>
<evidence type="ECO:0000256" key="7">
    <source>
        <dbReference type="PROSITE-ProRule" id="PRU01050"/>
    </source>
</evidence>
<evidence type="ECO:0000313" key="11">
    <source>
        <dbReference type="EMBL" id="PHX57362.1"/>
    </source>
</evidence>
<dbReference type="HAMAP" id="MF_00367">
    <property type="entry name" value="GTPase_Era"/>
    <property type="match status" value="1"/>
</dbReference>
<dbReference type="GO" id="GO:0005829">
    <property type="term" value="C:cytosol"/>
    <property type="evidence" value="ECO:0007669"/>
    <property type="project" value="TreeGrafter"/>
</dbReference>
<name>A0A2G4F6G4_9CYAN</name>
<dbReference type="NCBIfam" id="TIGR00436">
    <property type="entry name" value="era"/>
    <property type="match status" value="1"/>
</dbReference>
<dbReference type="FunFam" id="3.30.300.20:FF:000003">
    <property type="entry name" value="GTPase Era"/>
    <property type="match status" value="1"/>
</dbReference>
<feature type="binding site" evidence="6">
    <location>
        <begin position="78"/>
        <end position="82"/>
    </location>
    <ligand>
        <name>GTP</name>
        <dbReference type="ChEBI" id="CHEBI:37565"/>
    </ligand>
</feature>
<comment type="subcellular location">
    <subcellularLocation>
        <location evidence="6">Cytoplasm</location>
    </subcellularLocation>
    <subcellularLocation>
        <location evidence="6">Cell membrane</location>
        <topology evidence="6">Peripheral membrane protein</topology>
    </subcellularLocation>
</comment>
<dbReference type="GO" id="GO:0043024">
    <property type="term" value="F:ribosomal small subunit binding"/>
    <property type="evidence" value="ECO:0007669"/>
    <property type="project" value="TreeGrafter"/>
</dbReference>
<evidence type="ECO:0000256" key="6">
    <source>
        <dbReference type="HAMAP-Rule" id="MF_00367"/>
    </source>
</evidence>
<keyword evidence="6" id="KW-0963">Cytoplasm</keyword>
<gene>
    <name evidence="6" type="primary">era</name>
    <name evidence="11" type="ORF">CP500_000640</name>
</gene>
<keyword evidence="12" id="KW-1185">Reference proteome</keyword>
<dbReference type="InterPro" id="IPR027417">
    <property type="entry name" value="P-loop_NTPase"/>
</dbReference>
<dbReference type="InterPro" id="IPR004044">
    <property type="entry name" value="KH_dom_type_2"/>
</dbReference>
<evidence type="ECO:0000256" key="5">
    <source>
        <dbReference type="ARBA" id="ARBA00023134"/>
    </source>
</evidence>
<dbReference type="NCBIfam" id="TIGR00231">
    <property type="entry name" value="small_GTP"/>
    <property type="match status" value="1"/>
</dbReference>
<keyword evidence="6" id="KW-0699">rRNA-binding</keyword>
<dbReference type="Pfam" id="PF07650">
    <property type="entry name" value="KH_2"/>
    <property type="match status" value="1"/>
</dbReference>
<dbReference type="NCBIfam" id="NF000908">
    <property type="entry name" value="PRK00089.1"/>
    <property type="match status" value="1"/>
</dbReference>
<accession>A0A2G4F6G4</accession>
<keyword evidence="3 6" id="KW-0547">Nucleotide-binding</keyword>
<feature type="domain" description="KH type-2" evidence="9">
    <location>
        <begin position="221"/>
        <end position="297"/>
    </location>
</feature>
<dbReference type="GO" id="GO:0070181">
    <property type="term" value="F:small ribosomal subunit rRNA binding"/>
    <property type="evidence" value="ECO:0007669"/>
    <property type="project" value="UniProtKB-UniRule"/>
</dbReference>
<evidence type="ECO:0000259" key="10">
    <source>
        <dbReference type="PROSITE" id="PS51713"/>
    </source>
</evidence>
<dbReference type="SUPFAM" id="SSF52540">
    <property type="entry name" value="P-loop containing nucleoside triphosphate hydrolases"/>
    <property type="match status" value="1"/>
</dbReference>
<dbReference type="CDD" id="cd04163">
    <property type="entry name" value="Era"/>
    <property type="match status" value="1"/>
</dbReference>
<feature type="region of interest" description="G2" evidence="7">
    <location>
        <begin position="57"/>
        <end position="61"/>
    </location>
</feature>
<evidence type="ECO:0000256" key="1">
    <source>
        <dbReference type="ARBA" id="ARBA00007921"/>
    </source>
</evidence>
<evidence type="ECO:0000256" key="3">
    <source>
        <dbReference type="ARBA" id="ARBA00022741"/>
    </source>
</evidence>
<feature type="region of interest" description="G1" evidence="7">
    <location>
        <begin position="31"/>
        <end position="38"/>
    </location>
</feature>
<dbReference type="PROSITE" id="PS50823">
    <property type="entry name" value="KH_TYPE_2"/>
    <property type="match status" value="1"/>
</dbReference>
<dbReference type="InterPro" id="IPR030388">
    <property type="entry name" value="G_ERA_dom"/>
</dbReference>
<dbReference type="CDD" id="cd22534">
    <property type="entry name" value="KH-II_Era"/>
    <property type="match status" value="1"/>
</dbReference>
<comment type="subunit">
    <text evidence="6">Monomer.</text>
</comment>
<keyword evidence="5 6" id="KW-0342">GTP-binding</keyword>
<dbReference type="InterPro" id="IPR009019">
    <property type="entry name" value="KH_sf_prok-type"/>
</dbReference>
<evidence type="ECO:0000256" key="2">
    <source>
        <dbReference type="ARBA" id="ARBA00020484"/>
    </source>
</evidence>
<dbReference type="PRINTS" id="PR00326">
    <property type="entry name" value="GTP1OBG"/>
</dbReference>
<evidence type="ECO:0000259" key="9">
    <source>
        <dbReference type="PROSITE" id="PS50823"/>
    </source>
</evidence>
<keyword evidence="6" id="KW-1003">Cell membrane</keyword>
<feature type="binding site" evidence="6">
    <location>
        <begin position="31"/>
        <end position="38"/>
    </location>
    <ligand>
        <name>GTP</name>
        <dbReference type="ChEBI" id="CHEBI:37565"/>
    </ligand>
</feature>
<dbReference type="InterPro" id="IPR015946">
    <property type="entry name" value="KH_dom-like_a/b"/>
</dbReference>
<feature type="region of interest" description="G3" evidence="7">
    <location>
        <begin position="78"/>
        <end position="81"/>
    </location>
</feature>
<protein>
    <recommendedName>
        <fullName evidence="2 6">GTPase Era</fullName>
    </recommendedName>
</protein>
<dbReference type="GO" id="GO:0003924">
    <property type="term" value="F:GTPase activity"/>
    <property type="evidence" value="ECO:0007669"/>
    <property type="project" value="UniProtKB-UniRule"/>
</dbReference>
<dbReference type="Pfam" id="PF01926">
    <property type="entry name" value="MMR_HSR1"/>
    <property type="match status" value="1"/>
</dbReference>
<reference evidence="11" key="1">
    <citation type="submission" date="2017-10" db="EMBL/GenBank/DDBJ databases">
        <title>Draft genome sequence of the planktic cyanobacteria Tychonema bourrellyi isolated from alpine lentic freshwater.</title>
        <authorList>
            <person name="Tett A."/>
            <person name="Armanini F."/>
            <person name="Asnicar F."/>
            <person name="Boscaini A."/>
            <person name="Pasolli E."/>
            <person name="Zolfo M."/>
            <person name="Donati C."/>
            <person name="Salmaso N."/>
            <person name="Segata N."/>
        </authorList>
    </citation>
    <scope>NUCLEOTIDE SEQUENCE</scope>
    <source>
        <strain evidence="11">FEM_GT703</strain>
    </source>
</reference>
<dbReference type="PANTHER" id="PTHR42698:SF1">
    <property type="entry name" value="GTPASE ERA, MITOCHONDRIAL"/>
    <property type="match status" value="1"/>
</dbReference>
<keyword evidence="6" id="KW-0690">Ribosome biogenesis</keyword>
<dbReference type="PROSITE" id="PS51713">
    <property type="entry name" value="G_ERA"/>
    <property type="match status" value="1"/>
</dbReference>
<dbReference type="Proteomes" id="UP000226442">
    <property type="component" value="Unassembled WGS sequence"/>
</dbReference>
<keyword evidence="4 6" id="KW-0694">RNA-binding</keyword>
<feature type="region of interest" description="G5" evidence="7">
    <location>
        <begin position="169"/>
        <end position="171"/>
    </location>
</feature>
<comment type="function">
    <text evidence="6">An essential GTPase that binds both GDP and GTP, with rapid nucleotide exchange. Plays a role in 16S rRNA processing and 30S ribosomal subunit biogenesis and possibly also in cell cycle regulation and energy metabolism.</text>
</comment>
<dbReference type="SUPFAM" id="SSF54814">
    <property type="entry name" value="Prokaryotic type KH domain (KH-domain type II)"/>
    <property type="match status" value="1"/>
</dbReference>
<evidence type="ECO:0000256" key="8">
    <source>
        <dbReference type="RuleBase" id="RU003761"/>
    </source>
</evidence>
<dbReference type="AlphaFoldDB" id="A0A2G4F6G4"/>
<keyword evidence="6" id="KW-0472">Membrane</keyword>
<comment type="caution">
    <text evidence="11">The sequence shown here is derived from an EMBL/GenBank/DDBJ whole genome shotgun (WGS) entry which is preliminary data.</text>
</comment>
<organism evidence="11 12">
    <name type="scientific">Tychonema bourrellyi FEM_GT703</name>
    <dbReference type="NCBI Taxonomy" id="2040638"/>
    <lineage>
        <taxon>Bacteria</taxon>
        <taxon>Bacillati</taxon>
        <taxon>Cyanobacteriota</taxon>
        <taxon>Cyanophyceae</taxon>
        <taxon>Oscillatoriophycideae</taxon>
        <taxon>Oscillatoriales</taxon>
        <taxon>Microcoleaceae</taxon>
        <taxon>Tychonema</taxon>
    </lineage>
</organism>
<feature type="domain" description="Era-type G" evidence="10">
    <location>
        <begin position="23"/>
        <end position="190"/>
    </location>
</feature>
<dbReference type="EMBL" id="NXIB02000002">
    <property type="protein sequence ID" value="PHX57362.1"/>
    <property type="molecule type" value="Genomic_DNA"/>
</dbReference>
<dbReference type="GO" id="GO:0005525">
    <property type="term" value="F:GTP binding"/>
    <property type="evidence" value="ECO:0007669"/>
    <property type="project" value="UniProtKB-UniRule"/>
</dbReference>
<dbReference type="InterPro" id="IPR005225">
    <property type="entry name" value="Small_GTP-bd"/>
</dbReference>